<feature type="chain" id="PRO_5037686939" evidence="1">
    <location>
        <begin position="23"/>
        <end position="299"/>
    </location>
</feature>
<name>A0A915JS82_ROMCU</name>
<organism evidence="2 3">
    <name type="scientific">Romanomermis culicivorax</name>
    <name type="common">Nematode worm</name>
    <dbReference type="NCBI Taxonomy" id="13658"/>
    <lineage>
        <taxon>Eukaryota</taxon>
        <taxon>Metazoa</taxon>
        <taxon>Ecdysozoa</taxon>
        <taxon>Nematoda</taxon>
        <taxon>Enoplea</taxon>
        <taxon>Dorylaimia</taxon>
        <taxon>Mermithida</taxon>
        <taxon>Mermithoidea</taxon>
        <taxon>Mermithidae</taxon>
        <taxon>Romanomermis</taxon>
    </lineage>
</organism>
<reference evidence="3" key="1">
    <citation type="submission" date="2022-11" db="UniProtKB">
        <authorList>
            <consortium name="WormBaseParasite"/>
        </authorList>
    </citation>
    <scope>IDENTIFICATION</scope>
</reference>
<evidence type="ECO:0000313" key="3">
    <source>
        <dbReference type="WBParaSite" id="nRc.2.0.1.t29101-RA"/>
    </source>
</evidence>
<evidence type="ECO:0000313" key="2">
    <source>
        <dbReference type="Proteomes" id="UP000887565"/>
    </source>
</evidence>
<dbReference type="Proteomes" id="UP000887565">
    <property type="component" value="Unplaced"/>
</dbReference>
<keyword evidence="2" id="KW-1185">Reference proteome</keyword>
<feature type="signal peptide" evidence="1">
    <location>
        <begin position="1"/>
        <end position="22"/>
    </location>
</feature>
<accession>A0A915JS82</accession>
<dbReference type="AlphaFoldDB" id="A0A915JS82"/>
<dbReference type="WBParaSite" id="nRc.2.0.1.t29101-RA">
    <property type="protein sequence ID" value="nRc.2.0.1.t29101-RA"/>
    <property type="gene ID" value="nRc.2.0.1.g29101"/>
</dbReference>
<keyword evidence="1" id="KW-0732">Signal</keyword>
<protein>
    <submittedName>
        <fullName evidence="3">Uncharacterized protein</fullName>
    </submittedName>
</protein>
<sequence length="299" mass="35158">MSLLTFSSLLFNLILISKLVVSKNLNENRFCRYNPNDPSCVTGNGKNFFYPSDFRRPFPSGSGLRFQQGPINRLVFSNNQLEYVVHSLGKKLYRIEIFTPKRNSSSYANDQFYLRIRDFCDDNLGKYFQYCFDGITRFRLLLPDKSDQMRNDEYFCAKFRWRCDRDRQIIQGTDGRPLFKILAPTFPVSNDQGSRIYESPAKAVIERSKRFRSYPNLIFCVKNSAQYHAQCATLLDNKPFCRNFYILCHTLSNWWRNRFGSEKLPRENEQNLAAKSLKSKVSINGQNLRDVMNFFDQLD</sequence>
<proteinExistence type="predicted"/>
<evidence type="ECO:0000256" key="1">
    <source>
        <dbReference type="SAM" id="SignalP"/>
    </source>
</evidence>